<sequence>MKLLVVEDDKRIASLLQRGLTQLGHTIDLAHDGEDGYYLALNSAYDVIILDVKLPSMDGLTVCQELRKSGIHSAILMLTARDSIDDKVTGLTSGADDYVTKPFSFEELSARIQALFRRPAQYVEQQVLRVHSLELYPQTFEVKKQGVPIELTRKEFSLLELLMRNPNQVLSRELILDRLWGADFEPSANVVDAMIARLRTKLGNGKEKPLIKTIRGVGYKLER</sequence>
<evidence type="ECO:0000256" key="4">
    <source>
        <dbReference type="ARBA" id="ARBA00023125"/>
    </source>
</evidence>
<feature type="DNA-binding region" description="OmpR/PhoB-type" evidence="7">
    <location>
        <begin position="125"/>
        <end position="223"/>
    </location>
</feature>
<dbReference type="FunFam" id="1.10.10.10:FF:000005">
    <property type="entry name" value="Two-component system response regulator"/>
    <property type="match status" value="1"/>
</dbReference>
<evidence type="ECO:0000256" key="2">
    <source>
        <dbReference type="ARBA" id="ARBA00023012"/>
    </source>
</evidence>
<dbReference type="GO" id="GO:0005829">
    <property type="term" value="C:cytosol"/>
    <property type="evidence" value="ECO:0007669"/>
    <property type="project" value="TreeGrafter"/>
</dbReference>
<dbReference type="InterPro" id="IPR039420">
    <property type="entry name" value="WalR-like"/>
</dbReference>
<proteinExistence type="predicted"/>
<dbReference type="Proteomes" id="UP000245380">
    <property type="component" value="Unassembled WGS sequence"/>
</dbReference>
<evidence type="ECO:0000313" key="10">
    <source>
        <dbReference type="EMBL" id="PWI55037.1"/>
    </source>
</evidence>
<dbReference type="GO" id="GO:0000976">
    <property type="term" value="F:transcription cis-regulatory region binding"/>
    <property type="evidence" value="ECO:0007669"/>
    <property type="project" value="TreeGrafter"/>
</dbReference>
<keyword evidence="5" id="KW-0804">Transcription</keyword>
<dbReference type="SMART" id="SM00862">
    <property type="entry name" value="Trans_reg_C"/>
    <property type="match status" value="1"/>
</dbReference>
<dbReference type="CDD" id="cd00383">
    <property type="entry name" value="trans_reg_C"/>
    <property type="match status" value="1"/>
</dbReference>
<dbReference type="GO" id="GO:0032993">
    <property type="term" value="C:protein-DNA complex"/>
    <property type="evidence" value="ECO:0007669"/>
    <property type="project" value="TreeGrafter"/>
</dbReference>
<dbReference type="Gene3D" id="1.10.10.10">
    <property type="entry name" value="Winged helix-like DNA-binding domain superfamily/Winged helix DNA-binding domain"/>
    <property type="match status" value="1"/>
</dbReference>
<evidence type="ECO:0000256" key="5">
    <source>
        <dbReference type="ARBA" id="ARBA00023163"/>
    </source>
</evidence>
<dbReference type="GO" id="GO:0006355">
    <property type="term" value="P:regulation of DNA-templated transcription"/>
    <property type="evidence" value="ECO:0007669"/>
    <property type="project" value="InterPro"/>
</dbReference>
<comment type="caution">
    <text evidence="10">The sequence shown here is derived from an EMBL/GenBank/DDBJ whole genome shotgun (WGS) entry which is preliminary data.</text>
</comment>
<dbReference type="RefSeq" id="WP_109431718.1">
    <property type="nucleotide sequence ID" value="NZ_MPDK01000043.1"/>
</dbReference>
<dbReference type="PANTHER" id="PTHR48111:SF22">
    <property type="entry name" value="REGULATOR OF RPOS"/>
    <property type="match status" value="1"/>
</dbReference>
<evidence type="ECO:0000259" key="8">
    <source>
        <dbReference type="PROSITE" id="PS50110"/>
    </source>
</evidence>
<keyword evidence="11" id="KW-1185">Reference proteome</keyword>
<evidence type="ECO:0000313" key="11">
    <source>
        <dbReference type="Proteomes" id="UP000245380"/>
    </source>
</evidence>
<dbReference type="SUPFAM" id="SSF46894">
    <property type="entry name" value="C-terminal effector domain of the bipartite response regulators"/>
    <property type="match status" value="1"/>
</dbReference>
<protein>
    <submittedName>
        <fullName evidence="10">DNA-binding response regulator</fullName>
    </submittedName>
</protein>
<dbReference type="GO" id="GO:0000156">
    <property type="term" value="F:phosphorelay response regulator activity"/>
    <property type="evidence" value="ECO:0007669"/>
    <property type="project" value="TreeGrafter"/>
</dbReference>
<reference evidence="10 11" key="1">
    <citation type="submission" date="2016-11" db="EMBL/GenBank/DDBJ databases">
        <title>Comparative genomics of Acidibacillus ferroxidans species.</title>
        <authorList>
            <person name="Oliveira G."/>
            <person name="Nunes G."/>
            <person name="Oliveira R."/>
            <person name="Araujo F."/>
            <person name="Salim A."/>
            <person name="Scholte L."/>
            <person name="Morais D."/>
            <person name="Nancucheo I."/>
            <person name="Johnson D.B."/>
            <person name="Grail B."/>
            <person name="Bittencourt J."/>
            <person name="Valadares R."/>
        </authorList>
    </citation>
    <scope>NUCLEOTIDE SEQUENCE [LARGE SCALE GENOMIC DNA]</scope>
    <source>
        <strain evidence="10 11">Y002</strain>
    </source>
</reference>
<keyword evidence="2" id="KW-0902">Two-component regulatory system</keyword>
<dbReference type="CDD" id="cd19935">
    <property type="entry name" value="REC_OmpR_CusR-like"/>
    <property type="match status" value="1"/>
</dbReference>
<feature type="modified residue" description="4-aspartylphosphate" evidence="6">
    <location>
        <position position="51"/>
    </location>
</feature>
<dbReference type="Gene3D" id="3.40.50.2300">
    <property type="match status" value="1"/>
</dbReference>
<dbReference type="FunFam" id="3.40.50.2300:FF:000002">
    <property type="entry name" value="DNA-binding response regulator PhoP"/>
    <property type="match status" value="1"/>
</dbReference>
<dbReference type="InterPro" id="IPR036388">
    <property type="entry name" value="WH-like_DNA-bd_sf"/>
</dbReference>
<keyword evidence="4 7" id="KW-0238">DNA-binding</keyword>
<dbReference type="InterPro" id="IPR016032">
    <property type="entry name" value="Sig_transdc_resp-reg_C-effctor"/>
</dbReference>
<dbReference type="SMART" id="SM00448">
    <property type="entry name" value="REC"/>
    <property type="match status" value="1"/>
</dbReference>
<dbReference type="Pfam" id="PF00486">
    <property type="entry name" value="Trans_reg_C"/>
    <property type="match status" value="1"/>
</dbReference>
<dbReference type="InterPro" id="IPR001867">
    <property type="entry name" value="OmpR/PhoB-type_DNA-bd"/>
</dbReference>
<dbReference type="Pfam" id="PF00072">
    <property type="entry name" value="Response_reg"/>
    <property type="match status" value="1"/>
</dbReference>
<evidence type="ECO:0000259" key="9">
    <source>
        <dbReference type="PROSITE" id="PS51755"/>
    </source>
</evidence>
<dbReference type="Gene3D" id="6.10.250.690">
    <property type="match status" value="1"/>
</dbReference>
<gene>
    <name evidence="10" type="ORF">BM613_13475</name>
</gene>
<name>A0A2U3D198_SULT2</name>
<dbReference type="PANTHER" id="PTHR48111">
    <property type="entry name" value="REGULATOR OF RPOS"/>
    <property type="match status" value="1"/>
</dbReference>
<keyword evidence="3" id="KW-0805">Transcription regulation</keyword>
<dbReference type="EMBL" id="MPDK01000043">
    <property type="protein sequence ID" value="PWI55037.1"/>
    <property type="molecule type" value="Genomic_DNA"/>
</dbReference>
<evidence type="ECO:0000256" key="6">
    <source>
        <dbReference type="PROSITE-ProRule" id="PRU00169"/>
    </source>
</evidence>
<dbReference type="SUPFAM" id="SSF52172">
    <property type="entry name" value="CheY-like"/>
    <property type="match status" value="1"/>
</dbReference>
<dbReference type="InterPro" id="IPR001789">
    <property type="entry name" value="Sig_transdc_resp-reg_receiver"/>
</dbReference>
<keyword evidence="1 6" id="KW-0597">Phosphoprotein</keyword>
<dbReference type="OrthoDB" id="9790442at2"/>
<evidence type="ECO:0000256" key="3">
    <source>
        <dbReference type="ARBA" id="ARBA00023015"/>
    </source>
</evidence>
<accession>A0A2U3D198</accession>
<evidence type="ECO:0000256" key="7">
    <source>
        <dbReference type="PROSITE-ProRule" id="PRU01091"/>
    </source>
</evidence>
<evidence type="ECO:0000256" key="1">
    <source>
        <dbReference type="ARBA" id="ARBA00022553"/>
    </source>
</evidence>
<feature type="domain" description="Response regulatory" evidence="8">
    <location>
        <begin position="2"/>
        <end position="116"/>
    </location>
</feature>
<dbReference type="AlphaFoldDB" id="A0A2U3D198"/>
<feature type="domain" description="OmpR/PhoB-type" evidence="9">
    <location>
        <begin position="125"/>
        <end position="223"/>
    </location>
</feature>
<organism evidence="10 11">
    <name type="scientific">Sulfoacidibacillus thermotolerans</name>
    <name type="common">Acidibacillus sulfuroxidans</name>
    <dbReference type="NCBI Taxonomy" id="1765684"/>
    <lineage>
        <taxon>Bacteria</taxon>
        <taxon>Bacillati</taxon>
        <taxon>Bacillota</taxon>
        <taxon>Bacilli</taxon>
        <taxon>Bacillales</taxon>
        <taxon>Alicyclobacillaceae</taxon>
        <taxon>Sulfoacidibacillus</taxon>
    </lineage>
</organism>
<dbReference type="InterPro" id="IPR011006">
    <property type="entry name" value="CheY-like_superfamily"/>
</dbReference>
<dbReference type="PROSITE" id="PS51755">
    <property type="entry name" value="OMPR_PHOB"/>
    <property type="match status" value="1"/>
</dbReference>
<dbReference type="PROSITE" id="PS50110">
    <property type="entry name" value="RESPONSE_REGULATORY"/>
    <property type="match status" value="1"/>
</dbReference>